<organism evidence="2">
    <name type="scientific">Drosophila sechellia</name>
    <name type="common">Fruit fly</name>
    <dbReference type="NCBI Taxonomy" id="7238"/>
    <lineage>
        <taxon>Eukaryota</taxon>
        <taxon>Metazoa</taxon>
        <taxon>Ecdysozoa</taxon>
        <taxon>Arthropoda</taxon>
        <taxon>Hexapoda</taxon>
        <taxon>Insecta</taxon>
        <taxon>Pterygota</taxon>
        <taxon>Neoptera</taxon>
        <taxon>Endopterygota</taxon>
        <taxon>Diptera</taxon>
        <taxon>Brachycera</taxon>
        <taxon>Muscomorpha</taxon>
        <taxon>Ephydroidea</taxon>
        <taxon>Drosophilidae</taxon>
        <taxon>Drosophila</taxon>
        <taxon>Sophophora</taxon>
    </lineage>
</organism>
<sequence>MNNNTNVLTIGTESTGDIESTKTRKEYSVSDLEKHLQKILLNGGKPLTNVCDEESVRSFSAKEIKKNGYYYEFGPSDKINGWMISGPAFDAKGILGRLKKVIGKEYWISDNFEFENHMRKLLLNGKKPKELDEKSIQIGRFVAAEITRNGKQYYEFGPDRYETGVIVSVCSFVPNDMVFRVKNKIAKEHWNLCFLCMEKPSLGKRVYHMFVTNEMDIEKDYLKVRKTYKKRKDIVIVDQLTLYTLSQECSAPVSVNKSDSSAPPVLNISGRVKSEWNAPRIRGKKKPPAVLDAPKVNPNTFPAILSRILLNTDAPPVAPPKFNPADGTQYLCFLCLEKPESRKRVYHMFITTEKKLASDYDHTRKLYENRKEYIYTNNISVETVCARALYRRVQKKFTDVQWNKLGNVFETDMAGRSDVWGISDRVFALRIEEHERLFNYIKFLSSTKS</sequence>
<dbReference type="HOGENOM" id="CLU_610123_0_0_1"/>
<dbReference type="OMA" id="EWNAPRI"/>
<dbReference type="PhylomeDB" id="B4I7T6"/>
<name>B4I7T6_DROSE</name>
<reference evidence="1 2" key="1">
    <citation type="journal article" date="2007" name="Nature">
        <title>Evolution of genes and genomes on the Drosophila phylogeny.</title>
        <authorList>
            <consortium name="Drosophila 12 Genomes Consortium"/>
            <person name="Clark A.G."/>
            <person name="Eisen M.B."/>
            <person name="Smith D.R."/>
            <person name="Bergman C.M."/>
            <person name="Oliver B."/>
            <person name="Markow T.A."/>
            <person name="Kaufman T.C."/>
            <person name="Kellis M."/>
            <person name="Gelbart W."/>
            <person name="Iyer V.N."/>
            <person name="Pollard D.A."/>
            <person name="Sackton T.B."/>
            <person name="Larracuente A.M."/>
            <person name="Singh N.D."/>
            <person name="Abad J.P."/>
            <person name="Abt D.N."/>
            <person name="Adryan B."/>
            <person name="Aguade M."/>
            <person name="Akashi H."/>
            <person name="Anderson W.W."/>
            <person name="Aquadro C.F."/>
            <person name="Ardell D.H."/>
            <person name="Arguello R."/>
            <person name="Artieri C.G."/>
            <person name="Barbash D.A."/>
            <person name="Barker D."/>
            <person name="Barsanti P."/>
            <person name="Batterham P."/>
            <person name="Batzoglou S."/>
            <person name="Begun D."/>
            <person name="Bhutkar A."/>
            <person name="Blanco E."/>
            <person name="Bosak S.A."/>
            <person name="Bradley R.K."/>
            <person name="Brand A.D."/>
            <person name="Brent M.R."/>
            <person name="Brooks A.N."/>
            <person name="Brown R.H."/>
            <person name="Butlin R.K."/>
            <person name="Caggese C."/>
            <person name="Calvi B.R."/>
            <person name="Bernardo de Carvalho A."/>
            <person name="Caspi A."/>
            <person name="Castrezana S."/>
            <person name="Celniker S.E."/>
            <person name="Chang J.L."/>
            <person name="Chapple C."/>
            <person name="Chatterji S."/>
            <person name="Chinwalla A."/>
            <person name="Civetta A."/>
            <person name="Clifton S.W."/>
            <person name="Comeron J.M."/>
            <person name="Costello J.C."/>
            <person name="Coyne J.A."/>
            <person name="Daub J."/>
            <person name="David R.G."/>
            <person name="Delcher A.L."/>
            <person name="Delehaunty K."/>
            <person name="Do C.B."/>
            <person name="Ebling H."/>
            <person name="Edwards K."/>
            <person name="Eickbush T."/>
            <person name="Evans J.D."/>
            <person name="Filipski A."/>
            <person name="Findeiss S."/>
            <person name="Freyhult E."/>
            <person name="Fulton L."/>
            <person name="Fulton R."/>
            <person name="Garcia A.C."/>
            <person name="Gardiner A."/>
            <person name="Garfield D.A."/>
            <person name="Garvin B.E."/>
            <person name="Gibson G."/>
            <person name="Gilbert D."/>
            <person name="Gnerre S."/>
            <person name="Godfrey J."/>
            <person name="Good R."/>
            <person name="Gotea V."/>
            <person name="Gravely B."/>
            <person name="Greenberg A.J."/>
            <person name="Griffiths-Jones S."/>
            <person name="Gross S."/>
            <person name="Guigo R."/>
            <person name="Gustafson E.A."/>
            <person name="Haerty W."/>
            <person name="Hahn M.W."/>
            <person name="Halligan D.L."/>
            <person name="Halpern A.L."/>
            <person name="Halter G.M."/>
            <person name="Han M.V."/>
            <person name="Heger A."/>
            <person name="Hillier L."/>
            <person name="Hinrichs A.S."/>
            <person name="Holmes I."/>
            <person name="Hoskins R.A."/>
            <person name="Hubisz M.J."/>
            <person name="Hultmark D."/>
            <person name="Huntley M.A."/>
            <person name="Jaffe D.B."/>
            <person name="Jagadeeshan S."/>
            <person name="Jeck W.R."/>
            <person name="Johnson J."/>
            <person name="Jones C.D."/>
            <person name="Jordan W.C."/>
            <person name="Karpen G.H."/>
            <person name="Kataoka E."/>
            <person name="Keightley P.D."/>
            <person name="Kheradpour P."/>
            <person name="Kirkness E.F."/>
            <person name="Koerich L.B."/>
            <person name="Kristiansen K."/>
            <person name="Kudrna D."/>
            <person name="Kulathinal R.J."/>
            <person name="Kumar S."/>
            <person name="Kwok R."/>
            <person name="Lander E."/>
            <person name="Langley C.H."/>
            <person name="Lapoint R."/>
            <person name="Lazzaro B.P."/>
            <person name="Lee S.J."/>
            <person name="Levesque L."/>
            <person name="Li R."/>
            <person name="Lin C.F."/>
            <person name="Lin M.F."/>
            <person name="Lindblad-Toh K."/>
            <person name="Llopart A."/>
            <person name="Long M."/>
            <person name="Low L."/>
            <person name="Lozovsky E."/>
            <person name="Lu J."/>
            <person name="Luo M."/>
            <person name="Machado C.A."/>
            <person name="Makalowski W."/>
            <person name="Marzo M."/>
            <person name="Matsuda M."/>
            <person name="Matzkin L."/>
            <person name="McAllister B."/>
            <person name="McBride C.S."/>
            <person name="McKernan B."/>
            <person name="McKernan K."/>
            <person name="Mendez-Lago M."/>
            <person name="Minx P."/>
            <person name="Mollenhauer M.U."/>
            <person name="Montooth K."/>
            <person name="Mount S.M."/>
            <person name="Mu X."/>
            <person name="Myers E."/>
            <person name="Negre B."/>
            <person name="Newfeld S."/>
            <person name="Nielsen R."/>
            <person name="Noor M.A."/>
            <person name="O'Grady P."/>
            <person name="Pachter L."/>
            <person name="Papaceit M."/>
            <person name="Parisi M.J."/>
            <person name="Parisi M."/>
            <person name="Parts L."/>
            <person name="Pedersen J.S."/>
            <person name="Pesole G."/>
            <person name="Phillippy A.M."/>
            <person name="Ponting C.P."/>
            <person name="Pop M."/>
            <person name="Porcelli D."/>
            <person name="Powell J.R."/>
            <person name="Prohaska S."/>
            <person name="Pruitt K."/>
            <person name="Puig M."/>
            <person name="Quesneville H."/>
            <person name="Ram K.R."/>
            <person name="Rand D."/>
            <person name="Rasmussen M.D."/>
            <person name="Reed L.K."/>
            <person name="Reenan R."/>
            <person name="Reily A."/>
            <person name="Remington K.A."/>
            <person name="Rieger T.T."/>
            <person name="Ritchie M.G."/>
            <person name="Robin C."/>
            <person name="Rogers Y.H."/>
            <person name="Rohde C."/>
            <person name="Rozas J."/>
            <person name="Rubenfield M.J."/>
            <person name="Ruiz A."/>
            <person name="Russo S."/>
            <person name="Salzberg S.L."/>
            <person name="Sanchez-Gracia A."/>
            <person name="Saranga D.J."/>
            <person name="Sato H."/>
            <person name="Schaeffer S.W."/>
            <person name="Schatz M.C."/>
            <person name="Schlenke T."/>
            <person name="Schwartz R."/>
            <person name="Segarra C."/>
            <person name="Singh R.S."/>
            <person name="Sirot L."/>
            <person name="Sirota M."/>
            <person name="Sisneros N.B."/>
            <person name="Smith C.D."/>
            <person name="Smith T.F."/>
            <person name="Spieth J."/>
            <person name="Stage D.E."/>
            <person name="Stark A."/>
            <person name="Stephan W."/>
            <person name="Strausberg R.L."/>
            <person name="Strempel S."/>
            <person name="Sturgill D."/>
            <person name="Sutton G."/>
            <person name="Sutton G.G."/>
            <person name="Tao W."/>
            <person name="Teichmann S."/>
            <person name="Tobari Y.N."/>
            <person name="Tomimura Y."/>
            <person name="Tsolas J.M."/>
            <person name="Valente V.L."/>
            <person name="Venter E."/>
            <person name="Venter J.C."/>
            <person name="Vicario S."/>
            <person name="Vieira F.G."/>
            <person name="Vilella A.J."/>
            <person name="Villasante A."/>
            <person name="Walenz B."/>
            <person name="Wang J."/>
            <person name="Wasserman M."/>
            <person name="Watts T."/>
            <person name="Wilson D."/>
            <person name="Wilson R.K."/>
            <person name="Wing R.A."/>
            <person name="Wolfner M.F."/>
            <person name="Wong A."/>
            <person name="Wong G.K."/>
            <person name="Wu C.I."/>
            <person name="Wu G."/>
            <person name="Yamamoto D."/>
            <person name="Yang H.P."/>
            <person name="Yang S.P."/>
            <person name="Yorke J.A."/>
            <person name="Yoshida K."/>
            <person name="Zdobnov E."/>
            <person name="Zhang P."/>
            <person name="Zhang Y."/>
            <person name="Zimin A.V."/>
            <person name="Baldwin J."/>
            <person name="Abdouelleil A."/>
            <person name="Abdulkadir J."/>
            <person name="Abebe A."/>
            <person name="Abera B."/>
            <person name="Abreu J."/>
            <person name="Acer S.C."/>
            <person name="Aftuck L."/>
            <person name="Alexander A."/>
            <person name="An P."/>
            <person name="Anderson E."/>
            <person name="Anderson S."/>
            <person name="Arachi H."/>
            <person name="Azer M."/>
            <person name="Bachantsang P."/>
            <person name="Barry A."/>
            <person name="Bayul T."/>
            <person name="Berlin A."/>
            <person name="Bessette D."/>
            <person name="Bloom T."/>
            <person name="Blye J."/>
            <person name="Boguslavskiy L."/>
            <person name="Bonnet C."/>
            <person name="Boukhgalter B."/>
            <person name="Bourzgui I."/>
            <person name="Brown A."/>
            <person name="Cahill P."/>
            <person name="Channer S."/>
            <person name="Cheshatsang Y."/>
            <person name="Chuda L."/>
            <person name="Citroen M."/>
            <person name="Collymore A."/>
            <person name="Cooke P."/>
            <person name="Costello M."/>
            <person name="D'Aco K."/>
            <person name="Daza R."/>
            <person name="De Haan G."/>
            <person name="DeGray S."/>
            <person name="DeMaso C."/>
            <person name="Dhargay N."/>
            <person name="Dooley K."/>
            <person name="Dooley E."/>
            <person name="Doricent M."/>
            <person name="Dorje P."/>
            <person name="Dorjee K."/>
            <person name="Dupes A."/>
            <person name="Elong R."/>
            <person name="Falk J."/>
            <person name="Farina A."/>
            <person name="Faro S."/>
            <person name="Ferguson D."/>
            <person name="Fisher S."/>
            <person name="Foley C.D."/>
            <person name="Franke A."/>
            <person name="Friedrich D."/>
            <person name="Gadbois L."/>
            <person name="Gearin G."/>
            <person name="Gearin C.R."/>
            <person name="Giannoukos G."/>
            <person name="Goode T."/>
            <person name="Graham J."/>
            <person name="Grandbois E."/>
            <person name="Grewal S."/>
            <person name="Gyaltsen K."/>
            <person name="Hafez N."/>
            <person name="Hagos B."/>
            <person name="Hall J."/>
            <person name="Henson C."/>
            <person name="Hollinger A."/>
            <person name="Honan T."/>
            <person name="Huard M.D."/>
            <person name="Hughes L."/>
            <person name="Hurhula B."/>
            <person name="Husby M.E."/>
            <person name="Kamat A."/>
            <person name="Kanga B."/>
            <person name="Kashin S."/>
            <person name="Khazanovich D."/>
            <person name="Kisner P."/>
            <person name="Lance K."/>
            <person name="Lara M."/>
            <person name="Lee W."/>
            <person name="Lennon N."/>
            <person name="Letendre F."/>
            <person name="LeVine R."/>
            <person name="Lipovsky A."/>
            <person name="Liu X."/>
            <person name="Liu J."/>
            <person name="Liu S."/>
            <person name="Lokyitsang T."/>
            <person name="Lokyitsang Y."/>
            <person name="Lubonja R."/>
            <person name="Lui A."/>
            <person name="MacDonald P."/>
            <person name="Magnisalis V."/>
            <person name="Maru K."/>
            <person name="Matthews C."/>
            <person name="McCusker W."/>
            <person name="McDonough S."/>
            <person name="Mehta T."/>
            <person name="Meldrim J."/>
            <person name="Meneus L."/>
            <person name="Mihai O."/>
            <person name="Mihalev A."/>
            <person name="Mihova T."/>
            <person name="Mittelman R."/>
            <person name="Mlenga V."/>
            <person name="Montmayeur A."/>
            <person name="Mulrain L."/>
            <person name="Navidi A."/>
            <person name="Naylor J."/>
            <person name="Negash T."/>
            <person name="Nguyen T."/>
            <person name="Nguyen N."/>
            <person name="Nicol R."/>
            <person name="Norbu C."/>
            <person name="Norbu N."/>
            <person name="Novod N."/>
            <person name="O'Neill B."/>
            <person name="Osman S."/>
            <person name="Markiewicz E."/>
            <person name="Oyono O.L."/>
            <person name="Patti C."/>
            <person name="Phunkhang P."/>
            <person name="Pierre F."/>
            <person name="Priest M."/>
            <person name="Raghuraman S."/>
            <person name="Rege F."/>
            <person name="Reyes R."/>
            <person name="Rise C."/>
            <person name="Rogov P."/>
            <person name="Ross K."/>
            <person name="Ryan E."/>
            <person name="Settipalli S."/>
            <person name="Shea T."/>
            <person name="Sherpa N."/>
            <person name="Shi L."/>
            <person name="Shih D."/>
            <person name="Sparrow T."/>
            <person name="Spaulding J."/>
            <person name="Stalker J."/>
            <person name="Stange-Thomann N."/>
            <person name="Stavropoulos S."/>
            <person name="Stone C."/>
            <person name="Strader C."/>
            <person name="Tesfaye S."/>
            <person name="Thomson T."/>
            <person name="Thoulutsang Y."/>
            <person name="Thoulutsang D."/>
            <person name="Topham K."/>
            <person name="Topping I."/>
            <person name="Tsamla T."/>
            <person name="Vassiliev H."/>
            <person name="Vo A."/>
            <person name="Wangchuk T."/>
            <person name="Wangdi T."/>
            <person name="Weiand M."/>
            <person name="Wilkinson J."/>
            <person name="Wilson A."/>
            <person name="Yadav S."/>
            <person name="Young G."/>
            <person name="Yu Q."/>
            <person name="Zembek L."/>
            <person name="Zhong D."/>
            <person name="Zimmer A."/>
            <person name="Zwirko Z."/>
            <person name="Jaffe D.B."/>
            <person name="Alvarez P."/>
            <person name="Brockman W."/>
            <person name="Butler J."/>
            <person name="Chin C."/>
            <person name="Gnerre S."/>
            <person name="Grabherr M."/>
            <person name="Kleber M."/>
            <person name="Mauceli E."/>
            <person name="MacCallum I."/>
        </authorList>
    </citation>
    <scope>NUCLEOTIDE SEQUENCE [LARGE SCALE GENOMIC DNA]</scope>
    <source>
        <strain evidence="2">Rob3c / Tucson 14021-0248.25</strain>
    </source>
</reference>
<gene>
    <name evidence="1" type="primary">Dsec\GM15850</name>
    <name evidence="1" type="ORF">Dsec_GM15850</name>
</gene>
<keyword evidence="2" id="KW-1185">Reference proteome</keyword>
<evidence type="ECO:0000313" key="1">
    <source>
        <dbReference type="EMBL" id="EDW56661.1"/>
    </source>
</evidence>
<accession>B4I7T6</accession>
<dbReference type="EMBL" id="CH480824">
    <property type="protein sequence ID" value="EDW56661.1"/>
    <property type="molecule type" value="Genomic_DNA"/>
</dbReference>
<evidence type="ECO:0000313" key="2">
    <source>
        <dbReference type="Proteomes" id="UP000001292"/>
    </source>
</evidence>
<proteinExistence type="predicted"/>
<dbReference type="AlphaFoldDB" id="B4I7T6"/>
<dbReference type="Proteomes" id="UP000001292">
    <property type="component" value="Unassembled WGS sequence"/>
</dbReference>
<protein>
    <submittedName>
        <fullName evidence="1">GM15850</fullName>
    </submittedName>
</protein>